<dbReference type="EMBL" id="BEXD01000826">
    <property type="protein sequence ID" value="GBB90460.1"/>
    <property type="molecule type" value="Genomic_DNA"/>
</dbReference>
<dbReference type="Proteomes" id="UP000247702">
    <property type="component" value="Unassembled WGS sequence"/>
</dbReference>
<evidence type="ECO:0000313" key="2">
    <source>
        <dbReference type="Proteomes" id="UP000247702"/>
    </source>
</evidence>
<gene>
    <name evidence="1" type="ORF">RclHR1_17410003</name>
</gene>
<comment type="caution">
    <text evidence="1">The sequence shown here is derived from an EMBL/GenBank/DDBJ whole genome shotgun (WGS) entry which is preliminary data.</text>
</comment>
<accession>A0A2Z6QK33</accession>
<proteinExistence type="predicted"/>
<protein>
    <submittedName>
        <fullName evidence="1">Uncharacterized protein</fullName>
    </submittedName>
</protein>
<evidence type="ECO:0000313" key="1">
    <source>
        <dbReference type="EMBL" id="GBB90460.1"/>
    </source>
</evidence>
<name>A0A2Z6QK33_9GLOM</name>
<sequence>MRGNLCSMIIIQLHHWKELESLDITSIEKIRRNWKDLTLDGKRWKVLALDEKRWKVLALDEKKWKVLALRQ</sequence>
<dbReference type="AlphaFoldDB" id="A0A2Z6QK33"/>
<reference evidence="1 2" key="1">
    <citation type="submission" date="2017-11" db="EMBL/GenBank/DDBJ databases">
        <title>The genome of Rhizophagus clarus HR1 reveals common genetic basis of auxotrophy among arbuscular mycorrhizal fungi.</title>
        <authorList>
            <person name="Kobayashi Y."/>
        </authorList>
    </citation>
    <scope>NUCLEOTIDE SEQUENCE [LARGE SCALE GENOMIC DNA]</scope>
    <source>
        <strain evidence="1 2">HR1</strain>
    </source>
</reference>
<organism evidence="1 2">
    <name type="scientific">Rhizophagus clarus</name>
    <dbReference type="NCBI Taxonomy" id="94130"/>
    <lineage>
        <taxon>Eukaryota</taxon>
        <taxon>Fungi</taxon>
        <taxon>Fungi incertae sedis</taxon>
        <taxon>Mucoromycota</taxon>
        <taxon>Glomeromycotina</taxon>
        <taxon>Glomeromycetes</taxon>
        <taxon>Glomerales</taxon>
        <taxon>Glomeraceae</taxon>
        <taxon>Rhizophagus</taxon>
    </lineage>
</organism>
<keyword evidence="2" id="KW-1185">Reference proteome</keyword>